<dbReference type="Pfam" id="PF04480">
    <property type="entry name" value="DUF559"/>
    <property type="match status" value="1"/>
</dbReference>
<dbReference type="Proteomes" id="UP000198964">
    <property type="component" value="Unassembled WGS sequence"/>
</dbReference>
<keyword evidence="3" id="KW-1185">Reference proteome</keyword>
<organism evidence="2 3">
    <name type="scientific">Sunxiuqinia elliptica</name>
    <dbReference type="NCBI Taxonomy" id="655355"/>
    <lineage>
        <taxon>Bacteria</taxon>
        <taxon>Pseudomonadati</taxon>
        <taxon>Bacteroidota</taxon>
        <taxon>Bacteroidia</taxon>
        <taxon>Marinilabiliales</taxon>
        <taxon>Prolixibacteraceae</taxon>
        <taxon>Sunxiuqinia</taxon>
    </lineage>
</organism>
<keyword evidence="2" id="KW-0255">Endonuclease</keyword>
<proteinExistence type="predicted"/>
<keyword evidence="2" id="KW-0540">Nuclease</keyword>
<dbReference type="AlphaFoldDB" id="A0A1I2CBZ9"/>
<dbReference type="InterPro" id="IPR011335">
    <property type="entry name" value="Restrct_endonuc-II-like"/>
</dbReference>
<dbReference type="CDD" id="cd01038">
    <property type="entry name" value="Endonuclease_DUF559"/>
    <property type="match status" value="1"/>
</dbReference>
<dbReference type="GO" id="GO:0004519">
    <property type="term" value="F:endonuclease activity"/>
    <property type="evidence" value="ECO:0007669"/>
    <property type="project" value="UniProtKB-KW"/>
</dbReference>
<feature type="domain" description="DUF559" evidence="1">
    <location>
        <begin position="9"/>
        <end position="119"/>
    </location>
</feature>
<keyword evidence="2" id="KW-0378">Hydrolase</keyword>
<dbReference type="SUPFAM" id="SSF52980">
    <property type="entry name" value="Restriction endonuclease-like"/>
    <property type="match status" value="1"/>
</dbReference>
<evidence type="ECO:0000259" key="1">
    <source>
        <dbReference type="Pfam" id="PF04480"/>
    </source>
</evidence>
<evidence type="ECO:0000313" key="2">
    <source>
        <dbReference type="EMBL" id="SFE65846.1"/>
    </source>
</evidence>
<protein>
    <submittedName>
        <fullName evidence="2">Very-short-patch-repair endonuclease</fullName>
    </submittedName>
</protein>
<accession>A0A1I2CBZ9</accession>
<dbReference type="STRING" id="655355.SAMN05216283_101688"/>
<sequence>MSDQSPIGRARRLRQNMTREETKLWGWLRARRFHGYKFLRQHPIIYQPDNKHPQFFIADFYCASKKLVIEVDGKIHDFQKEDDQHRDDILKGLGLRVLRIRNDELKDVVNVLDKIKSVLDS</sequence>
<reference evidence="2 3" key="1">
    <citation type="submission" date="2016-10" db="EMBL/GenBank/DDBJ databases">
        <authorList>
            <person name="de Groot N.N."/>
        </authorList>
    </citation>
    <scope>NUCLEOTIDE SEQUENCE [LARGE SCALE GENOMIC DNA]</scope>
    <source>
        <strain evidence="2 3">CGMCC 1.9156</strain>
    </source>
</reference>
<dbReference type="Gene3D" id="3.40.960.10">
    <property type="entry name" value="VSR Endonuclease"/>
    <property type="match status" value="1"/>
</dbReference>
<evidence type="ECO:0000313" key="3">
    <source>
        <dbReference type="Proteomes" id="UP000198964"/>
    </source>
</evidence>
<gene>
    <name evidence="2" type="ORF">SAMN05216283_101688</name>
</gene>
<dbReference type="InterPro" id="IPR047216">
    <property type="entry name" value="Endonuclease_DUF559_bact"/>
</dbReference>
<dbReference type="InterPro" id="IPR007569">
    <property type="entry name" value="DUF559"/>
</dbReference>
<dbReference type="PANTHER" id="PTHR38590">
    <property type="entry name" value="BLL0828 PROTEIN"/>
    <property type="match status" value="1"/>
</dbReference>
<dbReference type="RefSeq" id="WP_093918403.1">
    <property type="nucleotide sequence ID" value="NZ_FONW01000001.1"/>
</dbReference>
<dbReference type="PANTHER" id="PTHR38590:SF1">
    <property type="entry name" value="BLL0828 PROTEIN"/>
    <property type="match status" value="1"/>
</dbReference>
<dbReference type="EMBL" id="FONW01000001">
    <property type="protein sequence ID" value="SFE65846.1"/>
    <property type="molecule type" value="Genomic_DNA"/>
</dbReference>
<name>A0A1I2CBZ9_9BACT</name>